<accession>A0A1X7SS74</accession>
<dbReference type="EnsemblMetazoa" id="Aqu2.1.04923_001">
    <property type="protein sequence ID" value="Aqu2.1.04923_001"/>
    <property type="gene ID" value="Aqu2.1.04923"/>
</dbReference>
<dbReference type="PROSITE" id="PS51464">
    <property type="entry name" value="SIS"/>
    <property type="match status" value="1"/>
</dbReference>
<dbReference type="GO" id="GO:1901135">
    <property type="term" value="P:carbohydrate derivative metabolic process"/>
    <property type="evidence" value="ECO:0007669"/>
    <property type="project" value="InterPro"/>
</dbReference>
<dbReference type="GO" id="GO:0097367">
    <property type="term" value="F:carbohydrate derivative binding"/>
    <property type="evidence" value="ECO:0007669"/>
    <property type="project" value="InterPro"/>
</dbReference>
<reference evidence="2" key="1">
    <citation type="submission" date="2017-05" db="UniProtKB">
        <authorList>
            <consortium name="EnsemblMetazoa"/>
        </authorList>
    </citation>
    <scope>IDENTIFICATION</scope>
</reference>
<dbReference type="AlphaFoldDB" id="A0A1X7SS74"/>
<dbReference type="PANTHER" id="PTHR38418:SF2">
    <property type="entry name" value="SUGAR ISOMERASE, KPSF_GUTQ (AFU_ORTHOLOGUE AFUA_6G08860)"/>
    <property type="match status" value="1"/>
</dbReference>
<name>A0A1X7SS74_AMPQE</name>
<evidence type="ECO:0000259" key="1">
    <source>
        <dbReference type="PROSITE" id="PS51464"/>
    </source>
</evidence>
<dbReference type="OrthoDB" id="432447at2759"/>
<sequence length="148" mass="15490">KSGLIANRLAASLSSIGVSSQYVSAVEWRHGDLGKLTPGRDVCIFISHSGSTDETVEAAASVLAKGVTTISITGKQGSSLGKLCTHSVDYSHIDINEEPFGCLPTTSLAIQDILVNAIVSELILRKGVTEKDFGRNHPGGTIGSRLGR</sequence>
<dbReference type="Gene3D" id="3.40.50.10490">
    <property type="entry name" value="Glucose-6-phosphate isomerase like protein, domain 1"/>
    <property type="match status" value="1"/>
</dbReference>
<dbReference type="Pfam" id="PF01380">
    <property type="entry name" value="SIS"/>
    <property type="match status" value="1"/>
</dbReference>
<dbReference type="STRING" id="400682.A0A1X7SS74"/>
<proteinExistence type="predicted"/>
<dbReference type="eggNOG" id="ENOG502RDRP">
    <property type="taxonomic scope" value="Eukaryota"/>
</dbReference>
<organism evidence="2">
    <name type="scientific">Amphimedon queenslandica</name>
    <name type="common">Sponge</name>
    <dbReference type="NCBI Taxonomy" id="400682"/>
    <lineage>
        <taxon>Eukaryota</taxon>
        <taxon>Metazoa</taxon>
        <taxon>Porifera</taxon>
        <taxon>Demospongiae</taxon>
        <taxon>Heteroscleromorpha</taxon>
        <taxon>Haplosclerida</taxon>
        <taxon>Niphatidae</taxon>
        <taxon>Amphimedon</taxon>
    </lineage>
</organism>
<dbReference type="InterPro" id="IPR001347">
    <property type="entry name" value="SIS_dom"/>
</dbReference>
<protein>
    <recommendedName>
        <fullName evidence="1">SIS domain-containing protein</fullName>
    </recommendedName>
</protein>
<feature type="domain" description="SIS" evidence="1">
    <location>
        <begin position="1"/>
        <end position="128"/>
    </location>
</feature>
<dbReference type="InterPro" id="IPR046348">
    <property type="entry name" value="SIS_dom_sf"/>
</dbReference>
<dbReference type="InParanoid" id="A0A1X7SS74"/>
<evidence type="ECO:0000313" key="2">
    <source>
        <dbReference type="EnsemblMetazoa" id="Aqu2.1.04923_001"/>
    </source>
</evidence>
<dbReference type="SUPFAM" id="SSF53697">
    <property type="entry name" value="SIS domain"/>
    <property type="match status" value="1"/>
</dbReference>
<dbReference type="PANTHER" id="PTHR38418">
    <property type="entry name" value="SUGAR ISOMERASE, KPSF/GUTQ (AFU_ORTHOLOGUE AFUA_6G08860)"/>
    <property type="match status" value="1"/>
</dbReference>